<evidence type="ECO:0000313" key="2">
    <source>
        <dbReference type="EMBL" id="KAK3402431.1"/>
    </source>
</evidence>
<accession>A0AAE0PM65</accession>
<name>A0AAE0PM65_SORBR</name>
<evidence type="ECO:0000256" key="1">
    <source>
        <dbReference type="SAM" id="MobiDB-lite"/>
    </source>
</evidence>
<organism evidence="2 3">
    <name type="scientific">Sordaria brevicollis</name>
    <dbReference type="NCBI Taxonomy" id="83679"/>
    <lineage>
        <taxon>Eukaryota</taxon>
        <taxon>Fungi</taxon>
        <taxon>Dikarya</taxon>
        <taxon>Ascomycota</taxon>
        <taxon>Pezizomycotina</taxon>
        <taxon>Sordariomycetes</taxon>
        <taxon>Sordariomycetidae</taxon>
        <taxon>Sordariales</taxon>
        <taxon>Sordariaceae</taxon>
        <taxon>Sordaria</taxon>
    </lineage>
</organism>
<feature type="compositionally biased region" description="Basic and acidic residues" evidence="1">
    <location>
        <begin position="158"/>
        <end position="167"/>
    </location>
</feature>
<evidence type="ECO:0000313" key="3">
    <source>
        <dbReference type="Proteomes" id="UP001281003"/>
    </source>
</evidence>
<reference evidence="2" key="2">
    <citation type="submission" date="2023-07" db="EMBL/GenBank/DDBJ databases">
        <authorList>
            <consortium name="Lawrence Berkeley National Laboratory"/>
            <person name="Haridas S."/>
            <person name="Hensen N."/>
            <person name="Bonometti L."/>
            <person name="Westerberg I."/>
            <person name="Brannstrom I.O."/>
            <person name="Guillou S."/>
            <person name="Cros-Aarteil S."/>
            <person name="Calhoun S."/>
            <person name="Kuo A."/>
            <person name="Mondo S."/>
            <person name="Pangilinan J."/>
            <person name="Riley R."/>
            <person name="LaButti K."/>
            <person name="Andreopoulos B."/>
            <person name="Lipzen A."/>
            <person name="Chen C."/>
            <person name="Yanf M."/>
            <person name="Daum C."/>
            <person name="Ng V."/>
            <person name="Clum A."/>
            <person name="Steindorff A."/>
            <person name="Ohm R."/>
            <person name="Martin F."/>
            <person name="Silar P."/>
            <person name="Natvig D."/>
            <person name="Lalanne C."/>
            <person name="Gautier V."/>
            <person name="Ament-velasquez S.L."/>
            <person name="Kruys A."/>
            <person name="Hutchinson M.I."/>
            <person name="Powell A.J."/>
            <person name="Barry K."/>
            <person name="Miller A.N."/>
            <person name="Grigoriev I.V."/>
            <person name="Debuchy R."/>
            <person name="Gladieux P."/>
            <person name="Thoren M.H."/>
            <person name="Johannesson H."/>
        </authorList>
    </citation>
    <scope>NUCLEOTIDE SEQUENCE</scope>
    <source>
        <strain evidence="2">FGSC 1904</strain>
    </source>
</reference>
<keyword evidence="3" id="KW-1185">Reference proteome</keyword>
<dbReference type="AlphaFoldDB" id="A0AAE0PM65"/>
<gene>
    <name evidence="2" type="ORF">B0T20DRAFT_398337</name>
</gene>
<feature type="region of interest" description="Disordered" evidence="1">
    <location>
        <begin position="148"/>
        <end position="167"/>
    </location>
</feature>
<dbReference type="EMBL" id="JAUTDP010000001">
    <property type="protein sequence ID" value="KAK3402431.1"/>
    <property type="molecule type" value="Genomic_DNA"/>
</dbReference>
<comment type="caution">
    <text evidence="2">The sequence shown here is derived from an EMBL/GenBank/DDBJ whole genome shotgun (WGS) entry which is preliminary data.</text>
</comment>
<reference evidence="2" key="1">
    <citation type="journal article" date="2023" name="Mol. Phylogenet. Evol.">
        <title>Genome-scale phylogeny and comparative genomics of the fungal order Sordariales.</title>
        <authorList>
            <person name="Hensen N."/>
            <person name="Bonometti L."/>
            <person name="Westerberg I."/>
            <person name="Brannstrom I.O."/>
            <person name="Guillou S."/>
            <person name="Cros-Aarteil S."/>
            <person name="Calhoun S."/>
            <person name="Haridas S."/>
            <person name="Kuo A."/>
            <person name="Mondo S."/>
            <person name="Pangilinan J."/>
            <person name="Riley R."/>
            <person name="LaButti K."/>
            <person name="Andreopoulos B."/>
            <person name="Lipzen A."/>
            <person name="Chen C."/>
            <person name="Yan M."/>
            <person name="Daum C."/>
            <person name="Ng V."/>
            <person name="Clum A."/>
            <person name="Steindorff A."/>
            <person name="Ohm R.A."/>
            <person name="Martin F."/>
            <person name="Silar P."/>
            <person name="Natvig D.O."/>
            <person name="Lalanne C."/>
            <person name="Gautier V."/>
            <person name="Ament-Velasquez S.L."/>
            <person name="Kruys A."/>
            <person name="Hutchinson M.I."/>
            <person name="Powell A.J."/>
            <person name="Barry K."/>
            <person name="Miller A.N."/>
            <person name="Grigoriev I.V."/>
            <person name="Debuchy R."/>
            <person name="Gladieux P."/>
            <person name="Hiltunen Thoren M."/>
            <person name="Johannesson H."/>
        </authorList>
    </citation>
    <scope>NUCLEOTIDE SEQUENCE</scope>
    <source>
        <strain evidence="2">FGSC 1904</strain>
    </source>
</reference>
<sequence length="167" mass="18963">MCHKYTNAEYSCKHTQGCQEVYQPYFIQCAQAKKEGPGIYCEAIRCFDDPMILPVDCGRHMVARLEELKRLFQRLFATDVQAWAKVGTAVEFQKEREAARARTFDLDVLSENYENAKDSGTTGFYSGIITAIHTHLSESIDHLKEQGLTRITPAESSSDTKESKDKK</sequence>
<protein>
    <submittedName>
        <fullName evidence="2">Uncharacterized protein</fullName>
    </submittedName>
</protein>
<dbReference type="Proteomes" id="UP001281003">
    <property type="component" value="Unassembled WGS sequence"/>
</dbReference>
<proteinExistence type="predicted"/>